<dbReference type="InterPro" id="IPR001466">
    <property type="entry name" value="Beta-lactam-related"/>
</dbReference>
<dbReference type="PANTHER" id="PTHR46825:SF9">
    <property type="entry name" value="BETA-LACTAMASE-RELATED DOMAIN-CONTAINING PROTEIN"/>
    <property type="match status" value="1"/>
</dbReference>
<evidence type="ECO:0000256" key="1">
    <source>
        <dbReference type="SAM" id="MobiDB-lite"/>
    </source>
</evidence>
<evidence type="ECO:0000259" key="2">
    <source>
        <dbReference type="Pfam" id="PF00144"/>
    </source>
</evidence>
<dbReference type="Gene3D" id="3.40.710.10">
    <property type="entry name" value="DD-peptidase/beta-lactamase superfamily"/>
    <property type="match status" value="1"/>
</dbReference>
<dbReference type="SUPFAM" id="SSF56601">
    <property type="entry name" value="beta-lactamase/transpeptidase-like"/>
    <property type="match status" value="1"/>
</dbReference>
<sequence length="494" mass="53600">MTTHVSHNRSDAVMSPATRPAAPAGFDVSTALEAVPAIERWLEYQRRYLRTPGVQVAIRVGDELVWSAALGYSDEVAGTPLRTDHLFRIASHSKTFTATAIMQLVEQGKVRLDDPVEQYVTELAGTALGPITVRELLGHQGGVIRDGVDKDYWQLMDPFPDRDALIELCRSNGQVFERNEYFKYTNIGYSLLGLVIESASGSSYGEYVGTHIVDRLGLKKTGAELDVRRADEYAGGHTGLLDGSDVRELIPHVDTRAMAAATGFYSTAEELTVYGAAHFFGDDQLVSDASKRLMQRDESVITTHGREAGRYGLGMIISKVGDRRLVGHSGGYPGHITRTFIDPVDQLVVSVLTNCVGGPAESLATGVVKLLNLAADAPADTQVPSDIDAQRFCGNFANLMGVLSISLLGGRLVAYFPGAPDPTDSYEELQVIDENTLAIVPAAGYGSIGEKVQYTWDTNGRPTQVRYGGSSRWPVETFRSRRTQQIASAAQGRL</sequence>
<protein>
    <recommendedName>
        <fullName evidence="2">Beta-lactamase-related domain-containing protein</fullName>
    </recommendedName>
</protein>
<gene>
    <name evidence="3" type="ORF">GCM10009804_31450</name>
</gene>
<dbReference type="PANTHER" id="PTHR46825">
    <property type="entry name" value="D-ALANYL-D-ALANINE-CARBOXYPEPTIDASE/ENDOPEPTIDASE AMPH"/>
    <property type="match status" value="1"/>
</dbReference>
<accession>A0ABN2D9F8</accession>
<evidence type="ECO:0000313" key="3">
    <source>
        <dbReference type="EMBL" id="GAA1572624.1"/>
    </source>
</evidence>
<reference evidence="3 4" key="1">
    <citation type="journal article" date="2019" name="Int. J. Syst. Evol. Microbiol.">
        <title>The Global Catalogue of Microorganisms (GCM) 10K type strain sequencing project: providing services to taxonomists for standard genome sequencing and annotation.</title>
        <authorList>
            <consortium name="The Broad Institute Genomics Platform"/>
            <consortium name="The Broad Institute Genome Sequencing Center for Infectious Disease"/>
            <person name="Wu L."/>
            <person name="Ma J."/>
        </authorList>
    </citation>
    <scope>NUCLEOTIDE SEQUENCE [LARGE SCALE GENOMIC DNA]</scope>
    <source>
        <strain evidence="3 4">JCM 15572</strain>
    </source>
</reference>
<dbReference type="Proteomes" id="UP001501705">
    <property type="component" value="Unassembled WGS sequence"/>
</dbReference>
<comment type="caution">
    <text evidence="3">The sequence shown here is derived from an EMBL/GenBank/DDBJ whole genome shotgun (WGS) entry which is preliminary data.</text>
</comment>
<dbReference type="InterPro" id="IPR012338">
    <property type="entry name" value="Beta-lactam/transpept-like"/>
</dbReference>
<organism evidence="3 4">
    <name type="scientific">Kribbella hippodromi</name>
    <dbReference type="NCBI Taxonomy" id="434347"/>
    <lineage>
        <taxon>Bacteria</taxon>
        <taxon>Bacillati</taxon>
        <taxon>Actinomycetota</taxon>
        <taxon>Actinomycetes</taxon>
        <taxon>Propionibacteriales</taxon>
        <taxon>Kribbellaceae</taxon>
        <taxon>Kribbella</taxon>
    </lineage>
</organism>
<name>A0ABN2D9F8_9ACTN</name>
<keyword evidence="4" id="KW-1185">Reference proteome</keyword>
<feature type="domain" description="Beta-lactamase-related" evidence="2">
    <location>
        <begin position="50"/>
        <end position="360"/>
    </location>
</feature>
<dbReference type="EMBL" id="BAAAPH010000009">
    <property type="protein sequence ID" value="GAA1572624.1"/>
    <property type="molecule type" value="Genomic_DNA"/>
</dbReference>
<dbReference type="InterPro" id="IPR050491">
    <property type="entry name" value="AmpC-like"/>
</dbReference>
<dbReference type="Pfam" id="PF00144">
    <property type="entry name" value="Beta-lactamase"/>
    <property type="match status" value="1"/>
</dbReference>
<feature type="region of interest" description="Disordered" evidence="1">
    <location>
        <begin position="1"/>
        <end position="20"/>
    </location>
</feature>
<proteinExistence type="predicted"/>
<evidence type="ECO:0000313" key="4">
    <source>
        <dbReference type="Proteomes" id="UP001501705"/>
    </source>
</evidence>